<organism evidence="1 2">
    <name type="scientific">Saccharopolyspora mangrovi</name>
    <dbReference type="NCBI Taxonomy" id="3082379"/>
    <lineage>
        <taxon>Bacteria</taxon>
        <taxon>Bacillati</taxon>
        <taxon>Actinomycetota</taxon>
        <taxon>Actinomycetes</taxon>
        <taxon>Pseudonocardiales</taxon>
        <taxon>Pseudonocardiaceae</taxon>
        <taxon>Saccharopolyspora</taxon>
    </lineage>
</organism>
<dbReference type="PANTHER" id="PTHR36221:SF1">
    <property type="entry name" value="DUF742 DOMAIN-CONTAINING PROTEIN"/>
    <property type="match status" value="1"/>
</dbReference>
<dbReference type="InterPro" id="IPR007995">
    <property type="entry name" value="DUF742"/>
</dbReference>
<sequence length="124" mass="13677">MNRSDQRWFDDEAGPMVRLFALTQGRAKPQQSNLDVIALVAARTTPEQDMTLTPEQAGILDLCRGRPTPVAEISARSDLPLSVVRVLLADLVEAGHIQVERPTPARELPSENILREVIDGLRAL</sequence>
<dbReference type="EMBL" id="JAWLNX010000015">
    <property type="protein sequence ID" value="MEB3369826.1"/>
    <property type="molecule type" value="Genomic_DNA"/>
</dbReference>
<dbReference type="PANTHER" id="PTHR36221">
    <property type="entry name" value="DUF742 DOMAIN-CONTAINING PROTEIN"/>
    <property type="match status" value="1"/>
</dbReference>
<dbReference type="InterPro" id="IPR036390">
    <property type="entry name" value="WH_DNA-bd_sf"/>
</dbReference>
<evidence type="ECO:0000313" key="1">
    <source>
        <dbReference type="EMBL" id="MEB3369826.1"/>
    </source>
</evidence>
<evidence type="ECO:0000313" key="2">
    <source>
        <dbReference type="Proteomes" id="UP001327093"/>
    </source>
</evidence>
<proteinExistence type="predicted"/>
<accession>A0ABU6AEF0</accession>
<gene>
    <name evidence="1" type="ORF">R4I43_20670</name>
</gene>
<keyword evidence="2" id="KW-1185">Reference proteome</keyword>
<dbReference type="RefSeq" id="WP_324267312.1">
    <property type="nucleotide sequence ID" value="NZ_JAWLNX010000015.1"/>
</dbReference>
<dbReference type="Proteomes" id="UP001327093">
    <property type="component" value="Unassembled WGS sequence"/>
</dbReference>
<protein>
    <submittedName>
        <fullName evidence="1">DUF742 domain-containing protein</fullName>
    </submittedName>
</protein>
<comment type="caution">
    <text evidence="1">The sequence shown here is derived from an EMBL/GenBank/DDBJ whole genome shotgun (WGS) entry which is preliminary data.</text>
</comment>
<dbReference type="SUPFAM" id="SSF46785">
    <property type="entry name" value="Winged helix' DNA-binding domain"/>
    <property type="match status" value="1"/>
</dbReference>
<reference evidence="1 2" key="1">
    <citation type="submission" date="2023-10" db="EMBL/GenBank/DDBJ databases">
        <title>Saccharopolyspora sp. nov., isolated from mangrove soil.</title>
        <authorList>
            <person name="Lu Y."/>
            <person name="Liu W."/>
        </authorList>
    </citation>
    <scope>NUCLEOTIDE SEQUENCE [LARGE SCALE GENOMIC DNA]</scope>
    <source>
        <strain evidence="1 2">S2-29</strain>
    </source>
</reference>
<name>A0ABU6AEF0_9PSEU</name>
<dbReference type="Pfam" id="PF05331">
    <property type="entry name" value="DUF742"/>
    <property type="match status" value="1"/>
</dbReference>